<evidence type="ECO:0000256" key="1">
    <source>
        <dbReference type="SAM" id="Phobius"/>
    </source>
</evidence>
<proteinExistence type="predicted"/>
<accession>A0A2P2IQF3</accession>
<keyword evidence="1" id="KW-0812">Transmembrane</keyword>
<dbReference type="AlphaFoldDB" id="A0A2P2IQF3"/>
<evidence type="ECO:0000313" key="2">
    <source>
        <dbReference type="EMBL" id="MBW83453.1"/>
    </source>
</evidence>
<organism evidence="2">
    <name type="scientific">Rhizophora mucronata</name>
    <name type="common">Asiatic mangrove</name>
    <dbReference type="NCBI Taxonomy" id="61149"/>
    <lineage>
        <taxon>Eukaryota</taxon>
        <taxon>Viridiplantae</taxon>
        <taxon>Streptophyta</taxon>
        <taxon>Embryophyta</taxon>
        <taxon>Tracheophyta</taxon>
        <taxon>Spermatophyta</taxon>
        <taxon>Magnoliopsida</taxon>
        <taxon>eudicotyledons</taxon>
        <taxon>Gunneridae</taxon>
        <taxon>Pentapetalae</taxon>
        <taxon>rosids</taxon>
        <taxon>fabids</taxon>
        <taxon>Malpighiales</taxon>
        <taxon>Rhizophoraceae</taxon>
        <taxon>Rhizophora</taxon>
    </lineage>
</organism>
<sequence>MIILSTAPSLTAWKISKILLSWTSVATTSKVQFHRLFLFLPILLVCFWGAITSVAPFLLKSET</sequence>
<keyword evidence="1" id="KW-1133">Transmembrane helix</keyword>
<dbReference type="EMBL" id="GGEC01002970">
    <property type="protein sequence ID" value="MBW83453.1"/>
    <property type="molecule type" value="Transcribed_RNA"/>
</dbReference>
<protein>
    <submittedName>
        <fullName evidence="2">Uncharacterized protein</fullName>
    </submittedName>
</protein>
<reference evidence="2" key="1">
    <citation type="submission" date="2018-02" db="EMBL/GenBank/DDBJ databases">
        <title>Rhizophora mucronata_Transcriptome.</title>
        <authorList>
            <person name="Meera S.P."/>
            <person name="Sreeshan A."/>
            <person name="Augustine A."/>
        </authorList>
    </citation>
    <scope>NUCLEOTIDE SEQUENCE</scope>
    <source>
        <tissue evidence="2">Leaf</tissue>
    </source>
</reference>
<feature type="transmembrane region" description="Helical" evidence="1">
    <location>
        <begin position="36"/>
        <end position="59"/>
    </location>
</feature>
<keyword evidence="1" id="KW-0472">Membrane</keyword>
<name>A0A2P2IQF3_RHIMU</name>